<dbReference type="InterPro" id="IPR050416">
    <property type="entry name" value="FAD-linked_Oxidoreductase"/>
</dbReference>
<sequence length="462" mass="49843">MTMTTTRPTDRIPGFQGAVVGPADPDYDTVRRCFNRDHDQHPALIARCTGPEDVRAALRYARENSLGVAVRGGGHATAGFASCEGGLVVDTSPMKHVEIDPEARTGRFGAGLTWGELDAATQEFDLAVTGGRVSDTGVAGLTLGSGSGWLERMYGPSAWNLVSAEVVTADGRILHTDAEENAELFWGLRGGGGNFGVITDFGFRLHPVGPLLYAGMLLHPRSAAGPLARFYRDFLEQAPDEVTGAFALVTAPPEEFVPEEARGKPACAVIVAYVGDPARGEEALRPLVEWGDPLVRMVRPMPYTAVQRMLDDGTPTGVSEYFKIDYLPELPDEAIDTAIALAESMGSPLTQLIFCPLGGAMDRLDGDAMALTVPPTKWVYFCLAVWWGSEDRLNHIAWARDLHSALRPWTTGTSVPNFILADEGARLRSSYGPEKYARLVALKDRYDPGNVFALNQNIPPSG</sequence>
<accession>A0A0L8KEK9</accession>
<reference evidence="8 9" key="1">
    <citation type="submission" date="2015-06" db="EMBL/GenBank/DDBJ databases">
        <authorList>
            <person name="Hoefler B.C."/>
            <person name="Straight P.D."/>
        </authorList>
    </citation>
    <scope>NUCLEOTIDE SEQUENCE [LARGE SCALE GENOMIC DNA]</scope>
    <source>
        <strain evidence="8 9">NRRL 3427</strain>
    </source>
</reference>
<dbReference type="PANTHER" id="PTHR42973">
    <property type="entry name" value="BINDING OXIDOREDUCTASE, PUTATIVE (AFU_ORTHOLOGUE AFUA_1G17690)-RELATED"/>
    <property type="match status" value="1"/>
</dbReference>
<protein>
    <submittedName>
        <fullName evidence="8">FAD-linked oxidase</fullName>
    </submittedName>
</protein>
<organism evidence="8 9">
    <name type="scientific">Streptomyces viridochromogenes</name>
    <dbReference type="NCBI Taxonomy" id="1938"/>
    <lineage>
        <taxon>Bacteria</taxon>
        <taxon>Bacillati</taxon>
        <taxon>Actinomycetota</taxon>
        <taxon>Actinomycetes</taxon>
        <taxon>Kitasatosporales</taxon>
        <taxon>Streptomycetaceae</taxon>
        <taxon>Streptomyces</taxon>
    </lineage>
</organism>
<keyword evidence="5" id="KW-0560">Oxidoreductase</keyword>
<dbReference type="PROSITE" id="PS00862">
    <property type="entry name" value="OX2_COVAL_FAD"/>
    <property type="match status" value="1"/>
</dbReference>
<dbReference type="Pfam" id="PF08031">
    <property type="entry name" value="BBE"/>
    <property type="match status" value="1"/>
</dbReference>
<dbReference type="PROSITE" id="PS51387">
    <property type="entry name" value="FAD_PCMH"/>
    <property type="match status" value="1"/>
</dbReference>
<dbReference type="EMBL" id="LGUP01000189">
    <property type="protein sequence ID" value="KOG24345.1"/>
    <property type="molecule type" value="Genomic_DNA"/>
</dbReference>
<feature type="domain" description="FAD-binding PCMH-type" evidence="7">
    <location>
        <begin position="38"/>
        <end position="208"/>
    </location>
</feature>
<evidence type="ECO:0000313" key="9">
    <source>
        <dbReference type="Proteomes" id="UP000037023"/>
    </source>
</evidence>
<dbReference type="SUPFAM" id="SSF56176">
    <property type="entry name" value="FAD-binding/transporter-associated domain-like"/>
    <property type="match status" value="1"/>
</dbReference>
<name>A0A0L8KEK9_STRVR</name>
<dbReference type="InterPro" id="IPR016166">
    <property type="entry name" value="FAD-bd_PCMH"/>
</dbReference>
<comment type="caution">
    <text evidence="8">The sequence shown here is derived from an EMBL/GenBank/DDBJ whole genome shotgun (WGS) entry which is preliminary data.</text>
</comment>
<dbReference type="Gene3D" id="3.30.465.10">
    <property type="match status" value="1"/>
</dbReference>
<evidence type="ECO:0000256" key="5">
    <source>
        <dbReference type="ARBA" id="ARBA00023002"/>
    </source>
</evidence>
<dbReference type="InterPro" id="IPR016167">
    <property type="entry name" value="FAD-bd_PCMH_sub1"/>
</dbReference>
<evidence type="ECO:0000256" key="2">
    <source>
        <dbReference type="ARBA" id="ARBA00005466"/>
    </source>
</evidence>
<dbReference type="AlphaFoldDB" id="A0A0L8KEK9"/>
<dbReference type="InterPro" id="IPR006094">
    <property type="entry name" value="Oxid_FAD_bind_N"/>
</dbReference>
<keyword evidence="4" id="KW-0274">FAD</keyword>
<feature type="region of interest" description="Disordered" evidence="6">
    <location>
        <begin position="1"/>
        <end position="20"/>
    </location>
</feature>
<dbReference type="InterPro" id="IPR036318">
    <property type="entry name" value="FAD-bd_PCMH-like_sf"/>
</dbReference>
<gene>
    <name evidence="8" type="ORF">ADK34_19175</name>
</gene>
<comment type="similarity">
    <text evidence="2">Belongs to the oxygen-dependent FAD-linked oxidoreductase family.</text>
</comment>
<dbReference type="InterPro" id="IPR006093">
    <property type="entry name" value="Oxy_OxRdtase_FAD_BS"/>
</dbReference>
<proteinExistence type="inferred from homology"/>
<evidence type="ECO:0000256" key="3">
    <source>
        <dbReference type="ARBA" id="ARBA00022630"/>
    </source>
</evidence>
<dbReference type="Gene3D" id="3.40.462.20">
    <property type="match status" value="1"/>
</dbReference>
<dbReference type="PANTHER" id="PTHR42973:SF39">
    <property type="entry name" value="FAD-BINDING PCMH-TYPE DOMAIN-CONTAINING PROTEIN"/>
    <property type="match status" value="1"/>
</dbReference>
<dbReference type="Gene3D" id="3.30.43.10">
    <property type="entry name" value="Uridine Diphospho-n-acetylenolpyruvylglucosamine Reductase, domain 2"/>
    <property type="match status" value="1"/>
</dbReference>
<dbReference type="PATRIC" id="fig|1938.6.peg.4134"/>
<dbReference type="Proteomes" id="UP000037023">
    <property type="component" value="Unassembled WGS sequence"/>
</dbReference>
<evidence type="ECO:0000256" key="4">
    <source>
        <dbReference type="ARBA" id="ARBA00022827"/>
    </source>
</evidence>
<dbReference type="Pfam" id="PF01565">
    <property type="entry name" value="FAD_binding_4"/>
    <property type="match status" value="1"/>
</dbReference>
<dbReference type="GO" id="GO:0071949">
    <property type="term" value="F:FAD binding"/>
    <property type="evidence" value="ECO:0007669"/>
    <property type="project" value="InterPro"/>
</dbReference>
<keyword evidence="3" id="KW-0285">Flavoprotein</keyword>
<dbReference type="InterPro" id="IPR016169">
    <property type="entry name" value="FAD-bd_PCMH_sub2"/>
</dbReference>
<evidence type="ECO:0000256" key="6">
    <source>
        <dbReference type="SAM" id="MobiDB-lite"/>
    </source>
</evidence>
<dbReference type="InterPro" id="IPR012951">
    <property type="entry name" value="BBE"/>
</dbReference>
<evidence type="ECO:0000256" key="1">
    <source>
        <dbReference type="ARBA" id="ARBA00001974"/>
    </source>
</evidence>
<dbReference type="GO" id="GO:0016491">
    <property type="term" value="F:oxidoreductase activity"/>
    <property type="evidence" value="ECO:0007669"/>
    <property type="project" value="UniProtKB-KW"/>
</dbReference>
<evidence type="ECO:0000313" key="8">
    <source>
        <dbReference type="EMBL" id="KOG24345.1"/>
    </source>
</evidence>
<evidence type="ECO:0000259" key="7">
    <source>
        <dbReference type="PROSITE" id="PS51387"/>
    </source>
</evidence>
<comment type="cofactor">
    <cofactor evidence="1">
        <name>FAD</name>
        <dbReference type="ChEBI" id="CHEBI:57692"/>
    </cofactor>
</comment>
<dbReference type="OrthoDB" id="9775082at2"/>